<dbReference type="EMBL" id="CP008876">
    <property type="protein sequence ID" value="AIF65617.1"/>
    <property type="molecule type" value="Genomic_DNA"/>
</dbReference>
<dbReference type="HOGENOM" id="CLU_027853_1_1_9"/>
<dbReference type="SUPFAM" id="SSF51679">
    <property type="entry name" value="Bacterial luciferase-like"/>
    <property type="match status" value="1"/>
</dbReference>
<keyword evidence="2" id="KW-0288">FMN</keyword>
<evidence type="ECO:0000256" key="1">
    <source>
        <dbReference type="ARBA" id="ARBA00022630"/>
    </source>
</evidence>
<dbReference type="GO" id="GO:0008726">
    <property type="term" value="F:alkanesulfonate monooxygenase activity"/>
    <property type="evidence" value="ECO:0007669"/>
    <property type="project" value="TreeGrafter"/>
</dbReference>
<dbReference type="GO" id="GO:0046306">
    <property type="term" value="P:alkanesulfonate catabolic process"/>
    <property type="evidence" value="ECO:0007669"/>
    <property type="project" value="TreeGrafter"/>
</dbReference>
<sequence length="354" mass="39628">MDFGIFLPIANNGWIMSNNSPQYMPTFELNKDIALRAENMGLDFVLSMVKYRGYGGKTEHWDYAMESFNLMAGLAAVTDKIGIYASVQPLTYNPAMAARMAATIDDISDGRFGLNVVAGWNKYEYSQMGLWPGDEFYGDRYEYADEWLTVVKQLWDKGRLTHKGKYFELEDCMCQPTPKTKPNPPIVCAGMSDKGLEFTIKHGDINFVAGDFDRIAELSAKGKEIAASMNKSIKTYAVYTIISAETDEEAENMYLNFIEGTDKGGFDGLQDARDNDKTGSTMELLGEIFIVPTLVGSPQKIAEQIEKIEKETMIDGLLFTFPDFVTDMNFFESDIVPLLDAKGLRNTVIKEIIG</sequence>
<dbReference type="InterPro" id="IPR050172">
    <property type="entry name" value="SsuD_RutA_monooxygenase"/>
</dbReference>
<evidence type="ECO:0000259" key="5">
    <source>
        <dbReference type="Pfam" id="PF00296"/>
    </source>
</evidence>
<dbReference type="KEGG" id="tap:GZ22_02440"/>
<keyword evidence="4" id="KW-0503">Monooxygenase</keyword>
<dbReference type="Proteomes" id="UP000027980">
    <property type="component" value="Chromosome"/>
</dbReference>
<dbReference type="InterPro" id="IPR036661">
    <property type="entry name" value="Luciferase-like_sf"/>
</dbReference>
<feature type="domain" description="Luciferase-like" evidence="5">
    <location>
        <begin position="1"/>
        <end position="309"/>
    </location>
</feature>
<name>A0A075LIB3_9BACI</name>
<evidence type="ECO:0000313" key="7">
    <source>
        <dbReference type="Proteomes" id="UP000027980"/>
    </source>
</evidence>
<keyword evidence="3" id="KW-0560">Oxidoreductase</keyword>
<keyword evidence="1" id="KW-0285">Flavoprotein</keyword>
<accession>A0A075LIB3</accession>
<dbReference type="CDD" id="cd01094">
    <property type="entry name" value="Alkanesulfonate_monoxygenase"/>
    <property type="match status" value="1"/>
</dbReference>
<dbReference type="Gene3D" id="3.20.20.30">
    <property type="entry name" value="Luciferase-like domain"/>
    <property type="match status" value="1"/>
</dbReference>
<proteinExistence type="predicted"/>
<dbReference type="AlphaFoldDB" id="A0A075LIB3"/>
<dbReference type="OrthoDB" id="9814695at2"/>
<dbReference type="PANTHER" id="PTHR42847:SF4">
    <property type="entry name" value="ALKANESULFONATE MONOOXYGENASE-RELATED"/>
    <property type="match status" value="1"/>
</dbReference>
<evidence type="ECO:0000256" key="2">
    <source>
        <dbReference type="ARBA" id="ARBA00022643"/>
    </source>
</evidence>
<evidence type="ECO:0000313" key="6">
    <source>
        <dbReference type="EMBL" id="AIF65617.1"/>
    </source>
</evidence>
<protein>
    <recommendedName>
        <fullName evidence="5">Luciferase-like domain-containing protein</fullName>
    </recommendedName>
</protein>
<dbReference type="Pfam" id="PF00296">
    <property type="entry name" value="Bac_luciferase"/>
    <property type="match status" value="1"/>
</dbReference>
<gene>
    <name evidence="6" type="ORF">GZ22_02440</name>
</gene>
<dbReference type="InterPro" id="IPR011251">
    <property type="entry name" value="Luciferase-like_dom"/>
</dbReference>
<dbReference type="GeneID" id="34222188"/>
<dbReference type="RefSeq" id="WP_038558309.1">
    <property type="nucleotide sequence ID" value="NZ_CP008876.1"/>
</dbReference>
<dbReference type="PANTHER" id="PTHR42847">
    <property type="entry name" value="ALKANESULFONATE MONOOXYGENASE"/>
    <property type="match status" value="1"/>
</dbReference>
<evidence type="ECO:0000256" key="3">
    <source>
        <dbReference type="ARBA" id="ARBA00023002"/>
    </source>
</evidence>
<organism evidence="6 7">
    <name type="scientific">Terribacillus saccharophilus</name>
    <dbReference type="NCBI Taxonomy" id="361277"/>
    <lineage>
        <taxon>Bacteria</taxon>
        <taxon>Bacillati</taxon>
        <taxon>Bacillota</taxon>
        <taxon>Bacilli</taxon>
        <taxon>Bacillales</taxon>
        <taxon>Bacillaceae</taxon>
        <taxon>Terribacillus</taxon>
    </lineage>
</organism>
<evidence type="ECO:0000256" key="4">
    <source>
        <dbReference type="ARBA" id="ARBA00023033"/>
    </source>
</evidence>
<reference evidence="6 7" key="1">
    <citation type="submission" date="2014-07" db="EMBL/GenBank/DDBJ databases">
        <title>Complete genome sequence of a moderately halophilic bacterium Terribacillus aidingensis MP602, isolated from Cryptomeria fortunei in Tianmu mountain in China.</title>
        <authorList>
            <person name="Wang Y."/>
            <person name="Lu P."/>
            <person name="Zhang L."/>
        </authorList>
    </citation>
    <scope>NUCLEOTIDE SEQUENCE [LARGE SCALE GENOMIC DNA]</scope>
    <source>
        <strain evidence="6 7">MP602</strain>
    </source>
</reference>